<dbReference type="InterPro" id="IPR004398">
    <property type="entry name" value="RNA_MeTrfase_RsmD"/>
</dbReference>
<dbReference type="InterPro" id="IPR002052">
    <property type="entry name" value="DNA_methylase_N6_adenine_CS"/>
</dbReference>
<dbReference type="GO" id="GO:0003676">
    <property type="term" value="F:nucleic acid binding"/>
    <property type="evidence" value="ECO:0007669"/>
    <property type="project" value="InterPro"/>
</dbReference>
<protein>
    <recommendedName>
        <fullName evidence="5">16S rRNA (Guanine(966)-N(2))-methyltransferase RsmD</fullName>
    </recommendedName>
</protein>
<dbReference type="PROSITE" id="PS00092">
    <property type="entry name" value="N6_MTASE"/>
    <property type="match status" value="1"/>
</dbReference>
<dbReference type="Pfam" id="PF03602">
    <property type="entry name" value="Cons_hypoth95"/>
    <property type="match status" value="1"/>
</dbReference>
<dbReference type="EMBL" id="UINC01042359">
    <property type="protein sequence ID" value="SVB44885.1"/>
    <property type="molecule type" value="Genomic_DNA"/>
</dbReference>
<keyword evidence="1" id="KW-0489">Methyltransferase</keyword>
<keyword evidence="2" id="KW-0808">Transferase</keyword>
<dbReference type="PANTHER" id="PTHR43542:SF1">
    <property type="entry name" value="METHYLTRANSFERASE"/>
    <property type="match status" value="1"/>
</dbReference>
<name>A0A382E339_9ZZZZ</name>
<evidence type="ECO:0000256" key="3">
    <source>
        <dbReference type="SAM" id="MobiDB-lite"/>
    </source>
</evidence>
<dbReference type="NCBIfam" id="TIGR00095">
    <property type="entry name" value="16S rRNA (guanine(966)-N(2))-methyltransferase RsmD"/>
    <property type="match status" value="1"/>
</dbReference>
<evidence type="ECO:0000256" key="1">
    <source>
        <dbReference type="ARBA" id="ARBA00022603"/>
    </source>
</evidence>
<dbReference type="PANTHER" id="PTHR43542">
    <property type="entry name" value="METHYLTRANSFERASE"/>
    <property type="match status" value="1"/>
</dbReference>
<sequence length="187" mass="21060">MRVVSGKYSGKRLYSPKGRKTRPTTDRVKETLFNLLENSIKINFKDQNILDIFAGSGALGIESLSRGANFCTFVDNSHIAHTNILKNINSLKIESRCELIKTDILGIPKFIKNTLRKIDIVFADPPYKKINLIVKAIKVLSSKGWLKEKVYLVVESAKKEKLQNIEGFDLLVSREVGDSSISIYLSQ</sequence>
<feature type="region of interest" description="Disordered" evidence="3">
    <location>
        <begin position="1"/>
        <end position="24"/>
    </location>
</feature>
<dbReference type="GO" id="GO:0008168">
    <property type="term" value="F:methyltransferase activity"/>
    <property type="evidence" value="ECO:0007669"/>
    <property type="project" value="UniProtKB-KW"/>
</dbReference>
<evidence type="ECO:0008006" key="5">
    <source>
        <dbReference type="Google" id="ProtNLM"/>
    </source>
</evidence>
<proteinExistence type="predicted"/>
<dbReference type="InterPro" id="IPR029063">
    <property type="entry name" value="SAM-dependent_MTases_sf"/>
</dbReference>
<organism evidence="4">
    <name type="scientific">marine metagenome</name>
    <dbReference type="NCBI Taxonomy" id="408172"/>
    <lineage>
        <taxon>unclassified sequences</taxon>
        <taxon>metagenomes</taxon>
        <taxon>ecological metagenomes</taxon>
    </lineage>
</organism>
<dbReference type="SUPFAM" id="SSF53335">
    <property type="entry name" value="S-adenosyl-L-methionine-dependent methyltransferases"/>
    <property type="match status" value="1"/>
</dbReference>
<accession>A0A382E339</accession>
<evidence type="ECO:0000256" key="2">
    <source>
        <dbReference type="ARBA" id="ARBA00022679"/>
    </source>
</evidence>
<evidence type="ECO:0000313" key="4">
    <source>
        <dbReference type="EMBL" id="SVB44885.1"/>
    </source>
</evidence>
<reference evidence="4" key="1">
    <citation type="submission" date="2018-05" db="EMBL/GenBank/DDBJ databases">
        <authorList>
            <person name="Lanie J.A."/>
            <person name="Ng W.-L."/>
            <person name="Kazmierczak K.M."/>
            <person name="Andrzejewski T.M."/>
            <person name="Davidsen T.M."/>
            <person name="Wayne K.J."/>
            <person name="Tettelin H."/>
            <person name="Glass J.I."/>
            <person name="Rusch D."/>
            <person name="Podicherti R."/>
            <person name="Tsui H.-C.T."/>
            <person name="Winkler M.E."/>
        </authorList>
    </citation>
    <scope>NUCLEOTIDE SEQUENCE</scope>
</reference>
<dbReference type="PIRSF" id="PIRSF004553">
    <property type="entry name" value="CHP00095"/>
    <property type="match status" value="1"/>
</dbReference>
<dbReference type="AlphaFoldDB" id="A0A382E339"/>
<dbReference type="Gene3D" id="3.40.50.150">
    <property type="entry name" value="Vaccinia Virus protein VP39"/>
    <property type="match status" value="1"/>
</dbReference>
<dbReference type="CDD" id="cd02440">
    <property type="entry name" value="AdoMet_MTases"/>
    <property type="match status" value="1"/>
</dbReference>
<dbReference type="GO" id="GO:0031167">
    <property type="term" value="P:rRNA methylation"/>
    <property type="evidence" value="ECO:0007669"/>
    <property type="project" value="InterPro"/>
</dbReference>
<gene>
    <name evidence="4" type="ORF">METZ01_LOCUS197739</name>
</gene>